<gene>
    <name evidence="2" type="ORF">RCL2_001058800</name>
</gene>
<comment type="caution">
    <text evidence="2">The sequence shown here is derived from an EMBL/GenBank/DDBJ whole genome shotgun (WGS) entry which is preliminary data.</text>
</comment>
<evidence type="ECO:0000313" key="3">
    <source>
        <dbReference type="Proteomes" id="UP000615446"/>
    </source>
</evidence>
<reference evidence="2" key="1">
    <citation type="submission" date="2019-10" db="EMBL/GenBank/DDBJ databases">
        <title>Conservation and host-specific expression of non-tandemly repeated heterogenous ribosome RNA gene in arbuscular mycorrhizal fungi.</title>
        <authorList>
            <person name="Maeda T."/>
            <person name="Kobayashi Y."/>
            <person name="Nakagawa T."/>
            <person name="Ezawa T."/>
            <person name="Yamaguchi K."/>
            <person name="Bino T."/>
            <person name="Nishimoto Y."/>
            <person name="Shigenobu S."/>
            <person name="Kawaguchi M."/>
        </authorList>
    </citation>
    <scope>NUCLEOTIDE SEQUENCE</scope>
    <source>
        <strain evidence="2">HR1</strain>
    </source>
</reference>
<dbReference type="Proteomes" id="UP000615446">
    <property type="component" value="Unassembled WGS sequence"/>
</dbReference>
<organism evidence="2 3">
    <name type="scientific">Rhizophagus clarus</name>
    <dbReference type="NCBI Taxonomy" id="94130"/>
    <lineage>
        <taxon>Eukaryota</taxon>
        <taxon>Fungi</taxon>
        <taxon>Fungi incertae sedis</taxon>
        <taxon>Mucoromycota</taxon>
        <taxon>Glomeromycotina</taxon>
        <taxon>Glomeromycetes</taxon>
        <taxon>Glomerales</taxon>
        <taxon>Glomeraceae</taxon>
        <taxon>Rhizophagus</taxon>
    </lineage>
</organism>
<evidence type="ECO:0000313" key="2">
    <source>
        <dbReference type="EMBL" id="GES83429.1"/>
    </source>
</evidence>
<evidence type="ECO:0000256" key="1">
    <source>
        <dbReference type="SAM" id="MobiDB-lite"/>
    </source>
</evidence>
<accession>A0A8H3LDA4</accession>
<feature type="region of interest" description="Disordered" evidence="1">
    <location>
        <begin position="1"/>
        <end position="58"/>
    </location>
</feature>
<name>A0A8H3LDA4_9GLOM</name>
<dbReference type="AlphaFoldDB" id="A0A8H3LDA4"/>
<dbReference type="OrthoDB" id="3039677at2759"/>
<feature type="compositionally biased region" description="Acidic residues" evidence="1">
    <location>
        <begin position="108"/>
        <end position="127"/>
    </location>
</feature>
<protein>
    <submittedName>
        <fullName evidence="2">Uncharacterized protein</fullName>
    </submittedName>
</protein>
<feature type="region of interest" description="Disordered" evidence="1">
    <location>
        <begin position="108"/>
        <end position="128"/>
    </location>
</feature>
<sequence>MKSKDAKKDQENAITARKQSPNQSKKWKRDNLDSFHPNKPSDNEDSIPPDSFFPDSFQLSNEKESINIPFSSNFRIPALTLDKNDNDVNYFNEENDYNIDQDYIYQEEEDDDDDDDKDQEEKNEDEDNIKNIFASPKFDSDEVFMMENLNDSLETEIILWAFKFQQRFQLTDMALEALINTFFTPETATTNLGLLFNLDWFQPFTYTQHSTGAIYASICNLPRSERNKPKNIIYLGFLPGSKEVGLDRINHYLVPIIDELIELWKGWKVPKTYQYPDGLDIKVALIIGSSDILTTRKLFGHGENIPMK</sequence>
<feature type="compositionally biased region" description="Basic and acidic residues" evidence="1">
    <location>
        <begin position="1"/>
        <end position="11"/>
    </location>
</feature>
<dbReference type="EMBL" id="BLAL01000068">
    <property type="protein sequence ID" value="GES83429.1"/>
    <property type="molecule type" value="Genomic_DNA"/>
</dbReference>
<proteinExistence type="predicted"/>